<evidence type="ECO:0000256" key="4">
    <source>
        <dbReference type="ARBA" id="ARBA00023194"/>
    </source>
</evidence>
<dbReference type="GO" id="GO:0017000">
    <property type="term" value="P:antibiotic biosynthetic process"/>
    <property type="evidence" value="ECO:0007669"/>
    <property type="project" value="UniProtKB-KW"/>
</dbReference>
<protein>
    <recommendedName>
        <fullName evidence="5">TauD/TfdA-like domain-containing protein</fullName>
    </recommendedName>
</protein>
<proteinExistence type="predicted"/>
<evidence type="ECO:0000313" key="7">
    <source>
        <dbReference type="Proteomes" id="UP000308697"/>
    </source>
</evidence>
<dbReference type="AlphaFoldDB" id="A0A4U0NJP3"/>
<feature type="domain" description="TauD/TfdA-like" evidence="5">
    <location>
        <begin position="31"/>
        <end position="287"/>
    </location>
</feature>
<dbReference type="InterPro" id="IPR050411">
    <property type="entry name" value="AlphaKG_dependent_hydroxylases"/>
</dbReference>
<accession>A0A4U0NJP3</accession>
<dbReference type="SUPFAM" id="SSF51197">
    <property type="entry name" value="Clavaminate synthase-like"/>
    <property type="match status" value="1"/>
</dbReference>
<evidence type="ECO:0000256" key="1">
    <source>
        <dbReference type="ARBA" id="ARBA00001954"/>
    </source>
</evidence>
<dbReference type="Gene3D" id="3.60.130.10">
    <property type="entry name" value="Clavaminate synthase-like"/>
    <property type="match status" value="1"/>
</dbReference>
<comment type="cofactor">
    <cofactor evidence="1">
        <name>Fe(2+)</name>
        <dbReference type="ChEBI" id="CHEBI:29033"/>
    </cofactor>
</comment>
<gene>
    <name evidence="6" type="ORF">FCH28_15575</name>
</gene>
<dbReference type="Pfam" id="PF02668">
    <property type="entry name" value="TauD"/>
    <property type="match status" value="1"/>
</dbReference>
<evidence type="ECO:0000256" key="2">
    <source>
        <dbReference type="ARBA" id="ARBA00023002"/>
    </source>
</evidence>
<organism evidence="6 7">
    <name type="scientific">Streptomyces piniterrae</name>
    <dbReference type="NCBI Taxonomy" id="2571125"/>
    <lineage>
        <taxon>Bacteria</taxon>
        <taxon>Bacillati</taxon>
        <taxon>Actinomycetota</taxon>
        <taxon>Actinomycetes</taxon>
        <taxon>Kitasatosporales</taxon>
        <taxon>Streptomycetaceae</taxon>
        <taxon>Streptomyces</taxon>
    </lineage>
</organism>
<dbReference type="InterPro" id="IPR003819">
    <property type="entry name" value="TauD/TfdA-like"/>
</dbReference>
<dbReference type="GO" id="GO:0016491">
    <property type="term" value="F:oxidoreductase activity"/>
    <property type="evidence" value="ECO:0007669"/>
    <property type="project" value="UniProtKB-KW"/>
</dbReference>
<keyword evidence="7" id="KW-1185">Reference proteome</keyword>
<dbReference type="EMBL" id="SUMB01000004">
    <property type="protein sequence ID" value="TJZ54529.1"/>
    <property type="molecule type" value="Genomic_DNA"/>
</dbReference>
<dbReference type="PANTHER" id="PTHR10696">
    <property type="entry name" value="GAMMA-BUTYROBETAINE HYDROXYLASE-RELATED"/>
    <property type="match status" value="1"/>
</dbReference>
<sequence>MLMTGDALNGWTPQTFASDTTFRLPYSPDHALLARRLRTEVLDGRGFAVVTGTPAGTMSTRAAQEFATSMLGHLGEPLVQGRGPDTSLGWLVRDEGVSSYTDDRRFHENAYTSKSRGYLHLHNDRAVQPFGQEPDCVALLTHRKAMRGGASVLVDGWTVHRILRESSPHALDLLSTPYPVDRRHVTPQGESPVVWAPVFEQADGRVQVRCNLKRIETAGELTGEPIPPHQRAALETLRQVLARPELKLTIPLEEGDCLVIDDRRVLHGRTSYEDHSDAARRRCLVRVMLRCAPGAEPPAADVYAAREVFHLVRPIQA</sequence>
<comment type="caution">
    <text evidence="6">The sequence shown here is derived from an EMBL/GenBank/DDBJ whole genome shotgun (WGS) entry which is preliminary data.</text>
</comment>
<dbReference type="OrthoDB" id="5491415at2"/>
<evidence type="ECO:0000313" key="6">
    <source>
        <dbReference type="EMBL" id="TJZ54529.1"/>
    </source>
</evidence>
<keyword evidence="2" id="KW-0560">Oxidoreductase</keyword>
<dbReference type="PANTHER" id="PTHR10696:SF56">
    <property type="entry name" value="TAUD_TFDA-LIKE DOMAIN-CONTAINING PROTEIN"/>
    <property type="match status" value="1"/>
</dbReference>
<reference evidence="6 7" key="1">
    <citation type="submission" date="2019-04" db="EMBL/GenBank/DDBJ databases">
        <title>Streptomyces piniterrae sp. nov., a heliquinomycin-producing actinomycete isolated from rhizosphere soil of Pinus yunnanensis.</title>
        <authorList>
            <person name="Zhuang X."/>
            <person name="Zhao J."/>
        </authorList>
    </citation>
    <scope>NUCLEOTIDE SEQUENCE [LARGE SCALE GENOMIC DNA]</scope>
    <source>
        <strain evidence="7">jys28</strain>
    </source>
</reference>
<dbReference type="InterPro" id="IPR042098">
    <property type="entry name" value="TauD-like_sf"/>
</dbReference>
<keyword evidence="3" id="KW-0408">Iron</keyword>
<dbReference type="Proteomes" id="UP000308697">
    <property type="component" value="Unassembled WGS sequence"/>
</dbReference>
<evidence type="ECO:0000256" key="3">
    <source>
        <dbReference type="ARBA" id="ARBA00023004"/>
    </source>
</evidence>
<name>A0A4U0NJP3_9ACTN</name>
<evidence type="ECO:0000259" key="5">
    <source>
        <dbReference type="Pfam" id="PF02668"/>
    </source>
</evidence>
<keyword evidence="4" id="KW-0045">Antibiotic biosynthesis</keyword>